<proteinExistence type="predicted"/>
<organism evidence="2 3">
    <name type="scientific">Spiroplasma kunkelii CR2-3x</name>
    <dbReference type="NCBI Taxonomy" id="273035"/>
    <lineage>
        <taxon>Bacteria</taxon>
        <taxon>Bacillati</taxon>
        <taxon>Mycoplasmatota</taxon>
        <taxon>Mollicutes</taxon>
        <taxon>Entomoplasmatales</taxon>
        <taxon>Spiroplasmataceae</taxon>
        <taxon>Spiroplasma</taxon>
    </lineage>
</organism>
<keyword evidence="3" id="KW-1185">Reference proteome</keyword>
<sequence length="453" mass="53376">MNNNINNWLSFNNRDWKINVPLIVAQRKVRMEIGRGLLCDSEDEKALIHWQNWYHKRKIYEKLIKMSWTKSLLGVAVMFIYETRDGDLDVMLGTALFTNFVSKINEEEQSADIWILPNQDDTGYIFHVIINDKYIQIDSYPNDENTQSGVVSGKIDKSLRIEKRTYINKLGRFPLIQVPNFIKANLQGQASSTMLSAYPDIFPTMWLIEDLQDNLFIKKKTRRFSRARGFIQANSEEINAIKNNKKSWNDYESDFVIQNVNANYDEKSGNSTVNYTQGQYNSNDYNLDTDHILKIVFRGIGLSWQADEQGTYTNQNQTLIMQAEDIESQAVWQDFLLDYLYRLFDCWWIFHKYWINENNNWDRIERPYSLKFKPAGIIDQMRLVDTNNTRLENGTMSRAKYIHIVDSIPMTFAKKEVEKIDKEEMEYNDNFGLENDNEENKNTGGIKDEFKQK</sequence>
<evidence type="ECO:0000313" key="3">
    <source>
        <dbReference type="Proteomes" id="UP000062963"/>
    </source>
</evidence>
<gene>
    <name evidence="2" type="ORF">SKUN_00740</name>
</gene>
<feature type="region of interest" description="Disordered" evidence="1">
    <location>
        <begin position="430"/>
        <end position="453"/>
    </location>
</feature>
<evidence type="ECO:0000256" key="1">
    <source>
        <dbReference type="SAM" id="MobiDB-lite"/>
    </source>
</evidence>
<dbReference type="OrthoDB" id="9876235at2"/>
<dbReference type="STRING" id="273035.SKUN_00740"/>
<dbReference type="Proteomes" id="UP000062963">
    <property type="component" value="Chromosome"/>
</dbReference>
<reference evidence="2 3" key="1">
    <citation type="journal article" date="2015" name="Genome Announc.">
        <title>Complete Genome Sequence of Spiroplasma kunkelii Strain CR2-3x, Causal Agent of Corn Stunt Disease in Zea mays L.</title>
        <authorList>
            <person name="Davis R.E."/>
            <person name="Shao J."/>
            <person name="Dally E.L."/>
            <person name="Zhao Y."/>
            <person name="Gasparich G.E."/>
            <person name="Gaynor B.J."/>
            <person name="Athey J.C."/>
            <person name="Harrison N.A."/>
            <person name="Donofrio N."/>
        </authorList>
    </citation>
    <scope>NUCLEOTIDE SEQUENCE [LARGE SCALE GENOMIC DNA]</scope>
    <source>
        <strain evidence="2 3">CR2-3x</strain>
    </source>
</reference>
<accession>A0A0K2JHB6</accession>
<dbReference type="AlphaFoldDB" id="A0A0K2JHB6"/>
<name>A0A0K2JHB6_SPIKU</name>
<dbReference type="PATRIC" id="fig|273035.7.peg.903"/>
<protein>
    <submittedName>
        <fullName evidence="2">Putative adhesin P123</fullName>
    </submittedName>
</protein>
<dbReference type="KEGG" id="skn:SKUN_00740"/>
<dbReference type="EMBL" id="CP010899">
    <property type="protein sequence ID" value="ALA97631.1"/>
    <property type="molecule type" value="Genomic_DNA"/>
</dbReference>
<feature type="compositionally biased region" description="Basic and acidic residues" evidence="1">
    <location>
        <begin position="438"/>
        <end position="453"/>
    </location>
</feature>
<dbReference type="RefSeq" id="WP_053390863.1">
    <property type="nucleotide sequence ID" value="NZ_CP010899.1"/>
</dbReference>
<evidence type="ECO:0000313" key="2">
    <source>
        <dbReference type="EMBL" id="ALA97631.1"/>
    </source>
</evidence>